<feature type="binding site" evidence="6">
    <location>
        <position position="173"/>
    </location>
    <ligand>
        <name>S-adenosyl-L-methionine</name>
        <dbReference type="ChEBI" id="CHEBI:59789"/>
    </ligand>
</feature>
<protein>
    <recommendedName>
        <fullName evidence="6">Ribosomal protein L11 methyltransferase</fullName>
        <shortName evidence="6">L11 Mtase</shortName>
        <ecNumber evidence="6">2.1.1.-</ecNumber>
    </recommendedName>
</protein>
<dbReference type="GO" id="GO:0005840">
    <property type="term" value="C:ribosome"/>
    <property type="evidence" value="ECO:0007669"/>
    <property type="project" value="UniProtKB-KW"/>
</dbReference>
<dbReference type="Gene3D" id="3.40.50.150">
    <property type="entry name" value="Vaccinia Virus protein VP39"/>
    <property type="match status" value="1"/>
</dbReference>
<dbReference type="EMBL" id="VBTY01000078">
    <property type="protein sequence ID" value="MDG3495046.1"/>
    <property type="molecule type" value="Genomic_DNA"/>
</dbReference>
<accession>A0A9X4RI01</accession>
<dbReference type="PANTHER" id="PTHR43648:SF1">
    <property type="entry name" value="ELECTRON TRANSFER FLAVOPROTEIN BETA SUBUNIT LYSINE METHYLTRANSFERASE"/>
    <property type="match status" value="1"/>
</dbReference>
<keyword evidence="7" id="KW-0687">Ribonucleoprotein</keyword>
<dbReference type="EC" id="2.1.1.-" evidence="6"/>
<dbReference type="HAMAP" id="MF_00735">
    <property type="entry name" value="Methyltr_PrmA"/>
    <property type="match status" value="1"/>
</dbReference>
<keyword evidence="7" id="KW-0689">Ribosomal protein</keyword>
<feature type="binding site" evidence="6">
    <location>
        <position position="242"/>
    </location>
    <ligand>
        <name>S-adenosyl-L-methionine</name>
        <dbReference type="ChEBI" id="CHEBI:59789"/>
    </ligand>
</feature>
<dbReference type="PANTHER" id="PTHR43648">
    <property type="entry name" value="ELECTRON TRANSFER FLAVOPROTEIN BETA SUBUNIT LYSINE METHYLTRANSFERASE"/>
    <property type="match status" value="1"/>
</dbReference>
<dbReference type="Pfam" id="PF06325">
    <property type="entry name" value="PrmA"/>
    <property type="match status" value="1"/>
</dbReference>
<proteinExistence type="inferred from homology"/>
<feature type="binding site" evidence="6">
    <location>
        <position position="147"/>
    </location>
    <ligand>
        <name>S-adenosyl-L-methionine</name>
        <dbReference type="ChEBI" id="CHEBI:59789"/>
    </ligand>
</feature>
<gene>
    <name evidence="6 7" type="primary">prmA</name>
    <name evidence="7" type="ORF">FEV09_10800</name>
</gene>
<dbReference type="InterPro" id="IPR050078">
    <property type="entry name" value="Ribosomal_L11_MeTrfase_PrmA"/>
</dbReference>
<dbReference type="GO" id="GO:0008276">
    <property type="term" value="F:protein methyltransferase activity"/>
    <property type="evidence" value="ECO:0007669"/>
    <property type="project" value="UniProtKB-UniRule"/>
</dbReference>
<dbReference type="NCBIfam" id="TIGR00406">
    <property type="entry name" value="prmA"/>
    <property type="match status" value="1"/>
</dbReference>
<comment type="caution">
    <text evidence="7">The sequence shown here is derived from an EMBL/GenBank/DDBJ whole genome shotgun (WGS) entry which is preliminary data.</text>
</comment>
<sequence>MSPLIGSINNSWWEIQVIAKQSLEEQIFWRLQNFGCQGMASQKKDGQIQISSYLPVEKGSVLDLAALSLWLKQDAIAVNYEAPVTQWTVINDEDWSSSWKQHWSPQEIGDMLAIYPAWIEAPADLGDRQILRLDPGSAFGTGAHATTQLCLEALEMRLWGVKPEDKIVVADVGCGSGILSIGALLIGASQTYAIDNDILAIKATNHNRQLNGIAAEKIWVAEGSIQDLIAHMPEPAHGFTCNILADIIVDMVPYFDKLVGENGWGILSGILIEQVPKVADALDAHKWVIATFWKRQEWACLTIRRSEY</sequence>
<comment type="similarity">
    <text evidence="1 6">Belongs to the methyltransferase superfamily. PrmA family.</text>
</comment>
<feature type="binding site" evidence="6">
    <location>
        <position position="195"/>
    </location>
    <ligand>
        <name>S-adenosyl-L-methionine</name>
        <dbReference type="ChEBI" id="CHEBI:59789"/>
    </ligand>
</feature>
<keyword evidence="2 6" id="KW-0963">Cytoplasm</keyword>
<dbReference type="SUPFAM" id="SSF53335">
    <property type="entry name" value="S-adenosyl-L-methionine-dependent methyltransferases"/>
    <property type="match status" value="1"/>
</dbReference>
<dbReference type="GO" id="GO:0005737">
    <property type="term" value="C:cytoplasm"/>
    <property type="evidence" value="ECO:0007669"/>
    <property type="project" value="UniProtKB-SubCell"/>
</dbReference>
<dbReference type="AlphaFoldDB" id="A0A9X4RI01"/>
<evidence type="ECO:0000256" key="4">
    <source>
        <dbReference type="ARBA" id="ARBA00022679"/>
    </source>
</evidence>
<organism evidence="7 8">
    <name type="scientific">Pseudanabaena catenata USMAC16</name>
    <dbReference type="NCBI Taxonomy" id="1855837"/>
    <lineage>
        <taxon>Bacteria</taxon>
        <taxon>Bacillati</taxon>
        <taxon>Cyanobacteriota</taxon>
        <taxon>Cyanophyceae</taxon>
        <taxon>Pseudanabaenales</taxon>
        <taxon>Pseudanabaenaceae</taxon>
        <taxon>Pseudanabaena</taxon>
    </lineage>
</organism>
<comment type="subcellular location">
    <subcellularLocation>
        <location evidence="6">Cytoplasm</location>
    </subcellularLocation>
</comment>
<dbReference type="Proteomes" id="UP001152872">
    <property type="component" value="Unassembled WGS sequence"/>
</dbReference>
<dbReference type="RefSeq" id="WP_009627153.1">
    <property type="nucleotide sequence ID" value="NZ_VBTY01000078.1"/>
</dbReference>
<keyword evidence="8" id="KW-1185">Reference proteome</keyword>
<evidence type="ECO:0000313" key="7">
    <source>
        <dbReference type="EMBL" id="MDG3495046.1"/>
    </source>
</evidence>
<dbReference type="InterPro" id="IPR029063">
    <property type="entry name" value="SAM-dependent_MTases_sf"/>
</dbReference>
<reference evidence="7" key="1">
    <citation type="submission" date="2019-05" db="EMBL/GenBank/DDBJ databases">
        <title>Whole genome sequencing of Pseudanabaena catenata USMAC16.</title>
        <authorList>
            <person name="Khan Z."/>
            <person name="Omar W.M."/>
            <person name="Convey P."/>
            <person name="Merican F."/>
            <person name="Najimudin N."/>
        </authorList>
    </citation>
    <scope>NUCLEOTIDE SEQUENCE</scope>
    <source>
        <strain evidence="7">USMAC16</strain>
    </source>
</reference>
<evidence type="ECO:0000313" key="8">
    <source>
        <dbReference type="Proteomes" id="UP001152872"/>
    </source>
</evidence>
<evidence type="ECO:0000256" key="3">
    <source>
        <dbReference type="ARBA" id="ARBA00022603"/>
    </source>
</evidence>
<name>A0A9X4RI01_9CYAN</name>
<evidence type="ECO:0000256" key="1">
    <source>
        <dbReference type="ARBA" id="ARBA00009741"/>
    </source>
</evidence>
<dbReference type="InterPro" id="IPR004498">
    <property type="entry name" value="Ribosomal_PrmA_MeTrfase"/>
</dbReference>
<dbReference type="PIRSF" id="PIRSF000401">
    <property type="entry name" value="RPL11_MTase"/>
    <property type="match status" value="1"/>
</dbReference>
<comment type="function">
    <text evidence="6">Methylates ribosomal protein L11.</text>
</comment>
<evidence type="ECO:0000256" key="5">
    <source>
        <dbReference type="ARBA" id="ARBA00022691"/>
    </source>
</evidence>
<evidence type="ECO:0000256" key="6">
    <source>
        <dbReference type="HAMAP-Rule" id="MF_00735"/>
    </source>
</evidence>
<keyword evidence="3 6" id="KW-0489">Methyltransferase</keyword>
<keyword evidence="4 6" id="KW-0808">Transferase</keyword>
<evidence type="ECO:0000256" key="2">
    <source>
        <dbReference type="ARBA" id="ARBA00022490"/>
    </source>
</evidence>
<keyword evidence="5 6" id="KW-0949">S-adenosyl-L-methionine</keyword>
<comment type="catalytic activity">
    <reaction evidence="6">
        <text>L-lysyl-[protein] + 3 S-adenosyl-L-methionine = N(6),N(6),N(6)-trimethyl-L-lysyl-[protein] + 3 S-adenosyl-L-homocysteine + 3 H(+)</text>
        <dbReference type="Rhea" id="RHEA:54192"/>
        <dbReference type="Rhea" id="RHEA-COMP:9752"/>
        <dbReference type="Rhea" id="RHEA-COMP:13826"/>
        <dbReference type="ChEBI" id="CHEBI:15378"/>
        <dbReference type="ChEBI" id="CHEBI:29969"/>
        <dbReference type="ChEBI" id="CHEBI:57856"/>
        <dbReference type="ChEBI" id="CHEBI:59789"/>
        <dbReference type="ChEBI" id="CHEBI:61961"/>
    </reaction>
</comment>
<dbReference type="GO" id="GO:0032259">
    <property type="term" value="P:methylation"/>
    <property type="evidence" value="ECO:0007669"/>
    <property type="project" value="UniProtKB-KW"/>
</dbReference>